<dbReference type="PANTHER" id="PTHR33392:SF6">
    <property type="entry name" value="POLYISOPRENYL-TEICHOIC ACID--PEPTIDOGLYCAN TEICHOIC ACID TRANSFERASE TAGU"/>
    <property type="match status" value="1"/>
</dbReference>
<gene>
    <name evidence="6" type="ORF">IAA42_07110</name>
</gene>
<dbReference type="NCBIfam" id="TIGR00350">
    <property type="entry name" value="lytR_cpsA_psr"/>
    <property type="match status" value="1"/>
</dbReference>
<evidence type="ECO:0000256" key="3">
    <source>
        <dbReference type="SAM" id="Phobius"/>
    </source>
</evidence>
<feature type="compositionally biased region" description="Low complexity" evidence="2">
    <location>
        <begin position="22"/>
        <end position="38"/>
    </location>
</feature>
<evidence type="ECO:0000259" key="5">
    <source>
        <dbReference type="Pfam" id="PF13399"/>
    </source>
</evidence>
<evidence type="ECO:0000313" key="7">
    <source>
        <dbReference type="Proteomes" id="UP000824133"/>
    </source>
</evidence>
<protein>
    <submittedName>
        <fullName evidence="6">LCP family protein</fullName>
    </submittedName>
</protein>
<dbReference type="InterPro" id="IPR050922">
    <property type="entry name" value="LytR/CpsA/Psr_CW_biosynth"/>
</dbReference>
<dbReference type="Gene3D" id="3.40.630.190">
    <property type="entry name" value="LCP protein"/>
    <property type="match status" value="1"/>
</dbReference>
<dbReference type="EMBL" id="DXCP01000051">
    <property type="protein sequence ID" value="HIY80185.1"/>
    <property type="molecule type" value="Genomic_DNA"/>
</dbReference>
<organism evidence="6 7">
    <name type="scientific">Candidatus Olsenella excrementavium</name>
    <dbReference type="NCBI Taxonomy" id="2838709"/>
    <lineage>
        <taxon>Bacteria</taxon>
        <taxon>Bacillati</taxon>
        <taxon>Actinomycetota</taxon>
        <taxon>Coriobacteriia</taxon>
        <taxon>Coriobacteriales</taxon>
        <taxon>Atopobiaceae</taxon>
        <taxon>Olsenella</taxon>
    </lineage>
</organism>
<name>A0A9D1ZCJ0_9ACTN</name>
<feature type="region of interest" description="Disordered" evidence="2">
    <location>
        <begin position="1"/>
        <end position="64"/>
    </location>
</feature>
<dbReference type="PANTHER" id="PTHR33392">
    <property type="entry name" value="POLYISOPRENYL-TEICHOIC ACID--PEPTIDOGLYCAN TEICHOIC ACID TRANSFERASE TAGU"/>
    <property type="match status" value="1"/>
</dbReference>
<dbReference type="InterPro" id="IPR004474">
    <property type="entry name" value="LytR_CpsA_psr"/>
</dbReference>
<dbReference type="Pfam" id="PF13399">
    <property type="entry name" value="LytR_C"/>
    <property type="match status" value="1"/>
</dbReference>
<feature type="region of interest" description="Disordered" evidence="2">
    <location>
        <begin position="394"/>
        <end position="416"/>
    </location>
</feature>
<comment type="similarity">
    <text evidence="1">Belongs to the LytR/CpsA/Psr (LCP) family.</text>
</comment>
<dbReference type="InterPro" id="IPR027381">
    <property type="entry name" value="LytR/CpsA/Psr_C"/>
</dbReference>
<feature type="compositionally biased region" description="Acidic residues" evidence="2">
    <location>
        <begin position="404"/>
        <end position="416"/>
    </location>
</feature>
<evidence type="ECO:0000256" key="1">
    <source>
        <dbReference type="ARBA" id="ARBA00006068"/>
    </source>
</evidence>
<dbReference type="Proteomes" id="UP000824133">
    <property type="component" value="Unassembled WGS sequence"/>
</dbReference>
<evidence type="ECO:0000313" key="6">
    <source>
        <dbReference type="EMBL" id="HIY80185.1"/>
    </source>
</evidence>
<reference evidence="6" key="1">
    <citation type="journal article" date="2021" name="PeerJ">
        <title>Extensive microbial diversity within the chicken gut microbiome revealed by metagenomics and culture.</title>
        <authorList>
            <person name="Gilroy R."/>
            <person name="Ravi A."/>
            <person name="Getino M."/>
            <person name="Pursley I."/>
            <person name="Horton D.L."/>
            <person name="Alikhan N.F."/>
            <person name="Baker D."/>
            <person name="Gharbi K."/>
            <person name="Hall N."/>
            <person name="Watson M."/>
            <person name="Adriaenssens E.M."/>
            <person name="Foster-Nyarko E."/>
            <person name="Jarju S."/>
            <person name="Secka A."/>
            <person name="Antonio M."/>
            <person name="Oren A."/>
            <person name="Chaudhuri R.R."/>
            <person name="La Ragione R."/>
            <person name="Hildebrand F."/>
            <person name="Pallen M.J."/>
        </authorList>
    </citation>
    <scope>NUCLEOTIDE SEQUENCE</scope>
    <source>
        <strain evidence="6">ChiHjej10B9-743</strain>
    </source>
</reference>
<keyword evidence="3" id="KW-1133">Transmembrane helix</keyword>
<feature type="domain" description="Cell envelope-related transcriptional attenuator" evidence="4">
    <location>
        <begin position="149"/>
        <end position="296"/>
    </location>
</feature>
<proteinExistence type="inferred from homology"/>
<dbReference type="AlphaFoldDB" id="A0A9D1ZCJ0"/>
<dbReference type="Gene3D" id="3.30.70.2390">
    <property type="match status" value="1"/>
</dbReference>
<keyword evidence="3" id="KW-0812">Transmembrane</keyword>
<sequence length="510" mass="54933">MADRKHRRMTRAEQVRRSQSNHGGSHAPHAAPAHTPSTVRQSASTDPHHTPSRSEGIGSYTARRKKKRRGRVLRVLLVMLLVAFVGVGTAAAAFIVRTNSTFHENVSDEMRAMLTEPVELQDPFYMLLLGVDKNQDRADEWGADASNFRSDTIILARIDAPGQKVTLVSIPRDTLVDMGVNGERKINDAYSIGGGAYMMEVVEEFAGVDITAYAEVDFEQFISIVDTIGGIDVTLPVDVVEMTYAMIDLKAGEHHLDGTTALALCRARHAYDDYGGGDFYRAANQRMVIGAIIKKVLTLDPVSMVNAVSAMAEGITVYPLTVTDIVSLAVQFQSFNVDTGFYSGQTPTISEYINNVWYELPDEVGWEEMMERVKAGEPPYESEEDDFTRGVAGSIGVSSADATGSDEGETEPAEDEATFSGSVLVLNGTSVPGLAATKSTELEGAGFMPYADSASSMDHTASRVYYNGNGRSAALGVAQTLGISESSVAENTEGYSTSYDVVVVLGTDVA</sequence>
<accession>A0A9D1ZCJ0</accession>
<evidence type="ECO:0000259" key="4">
    <source>
        <dbReference type="Pfam" id="PF03816"/>
    </source>
</evidence>
<comment type="caution">
    <text evidence="6">The sequence shown here is derived from an EMBL/GenBank/DDBJ whole genome shotgun (WGS) entry which is preliminary data.</text>
</comment>
<dbReference type="Pfam" id="PF03816">
    <property type="entry name" value="LytR_cpsA_psr"/>
    <property type="match status" value="1"/>
</dbReference>
<evidence type="ECO:0000256" key="2">
    <source>
        <dbReference type="SAM" id="MobiDB-lite"/>
    </source>
</evidence>
<keyword evidence="3" id="KW-0472">Membrane</keyword>
<feature type="transmembrane region" description="Helical" evidence="3">
    <location>
        <begin position="72"/>
        <end position="96"/>
    </location>
</feature>
<feature type="domain" description="LytR/CpsA/Psr regulator C-terminal" evidence="5">
    <location>
        <begin position="423"/>
        <end position="508"/>
    </location>
</feature>
<reference evidence="6" key="2">
    <citation type="submission" date="2021-04" db="EMBL/GenBank/DDBJ databases">
        <authorList>
            <person name="Gilroy R."/>
        </authorList>
    </citation>
    <scope>NUCLEOTIDE SEQUENCE</scope>
    <source>
        <strain evidence="6">ChiHjej10B9-743</strain>
    </source>
</reference>